<protein>
    <submittedName>
        <fullName evidence="3">Uncharacterized protein</fullName>
    </submittedName>
</protein>
<name>A0A7S4RIU8_9DINO</name>
<keyword evidence="2" id="KW-0732">Signal</keyword>
<dbReference type="EMBL" id="HBNR01050545">
    <property type="protein sequence ID" value="CAE4614293.1"/>
    <property type="molecule type" value="Transcribed_RNA"/>
</dbReference>
<evidence type="ECO:0000256" key="2">
    <source>
        <dbReference type="SAM" id="SignalP"/>
    </source>
</evidence>
<reference evidence="3" key="1">
    <citation type="submission" date="2021-01" db="EMBL/GenBank/DDBJ databases">
        <authorList>
            <person name="Corre E."/>
            <person name="Pelletier E."/>
            <person name="Niang G."/>
            <person name="Scheremetjew M."/>
            <person name="Finn R."/>
            <person name="Kale V."/>
            <person name="Holt S."/>
            <person name="Cochrane G."/>
            <person name="Meng A."/>
            <person name="Brown T."/>
            <person name="Cohen L."/>
        </authorList>
    </citation>
    <scope>NUCLEOTIDE SEQUENCE</scope>
    <source>
        <strain evidence="3">CCMP3105</strain>
    </source>
</reference>
<evidence type="ECO:0000313" key="3">
    <source>
        <dbReference type="EMBL" id="CAE4614293.1"/>
    </source>
</evidence>
<gene>
    <name evidence="3" type="ORF">AMON00008_LOCUS35357</name>
</gene>
<evidence type="ECO:0000256" key="1">
    <source>
        <dbReference type="SAM" id="MobiDB-lite"/>
    </source>
</evidence>
<sequence length="260" mass="28988">MASHRRPHGAAAQRILLAAAGVLAATCTLVGSRGTEPSAASLNFVLGSSLPRSGAVRPGQEEPCTSTALAGALGLACAGRAASPVAMMGKRRRTWNEKQIKNYWYAKRNPKPVMPNRELMKRKTKVDLMRRIDLWSTEFYVYTDPRDARYQWSLADVKRMQENPENEDEDRLRERMGVPLAPIRMYANALEEMRGERLGLKERPGAGASTETSEEEQKKSQGSRGVDLSNIDDEFLAFKGIELSKKQKAQRAANKAKKRR</sequence>
<feature type="signal peptide" evidence="2">
    <location>
        <begin position="1"/>
        <end position="24"/>
    </location>
</feature>
<proteinExistence type="predicted"/>
<organism evidence="3">
    <name type="scientific">Alexandrium monilatum</name>
    <dbReference type="NCBI Taxonomy" id="311494"/>
    <lineage>
        <taxon>Eukaryota</taxon>
        <taxon>Sar</taxon>
        <taxon>Alveolata</taxon>
        <taxon>Dinophyceae</taxon>
        <taxon>Gonyaulacales</taxon>
        <taxon>Pyrocystaceae</taxon>
        <taxon>Alexandrium</taxon>
    </lineage>
</organism>
<feature type="chain" id="PRO_5030978075" evidence="2">
    <location>
        <begin position="25"/>
        <end position="260"/>
    </location>
</feature>
<feature type="region of interest" description="Disordered" evidence="1">
    <location>
        <begin position="198"/>
        <end position="227"/>
    </location>
</feature>
<dbReference type="AlphaFoldDB" id="A0A7S4RIU8"/>
<accession>A0A7S4RIU8</accession>